<evidence type="ECO:0000313" key="2">
    <source>
        <dbReference type="EMBL" id="AKI99701.1"/>
    </source>
</evidence>
<evidence type="ECO:0000256" key="1">
    <source>
        <dbReference type="SAM" id="MobiDB-lite"/>
    </source>
</evidence>
<dbReference type="EMBL" id="CP011509">
    <property type="protein sequence ID" value="AKI99701.1"/>
    <property type="molecule type" value="Genomic_DNA"/>
</dbReference>
<feature type="compositionally biased region" description="Basic and acidic residues" evidence="1">
    <location>
        <begin position="34"/>
        <end position="44"/>
    </location>
</feature>
<dbReference type="AlphaFoldDB" id="A0AAC8TB81"/>
<gene>
    <name evidence="2" type="ORF">AA314_01328</name>
</gene>
<evidence type="ECO:0000313" key="3">
    <source>
        <dbReference type="Proteomes" id="UP000035579"/>
    </source>
</evidence>
<name>A0AAC8TB81_9BACT</name>
<accession>A0AAC8TB81</accession>
<organism evidence="2 3">
    <name type="scientific">Archangium gephyra</name>
    <dbReference type="NCBI Taxonomy" id="48"/>
    <lineage>
        <taxon>Bacteria</taxon>
        <taxon>Pseudomonadati</taxon>
        <taxon>Myxococcota</taxon>
        <taxon>Myxococcia</taxon>
        <taxon>Myxococcales</taxon>
        <taxon>Cystobacterineae</taxon>
        <taxon>Archangiaceae</taxon>
        <taxon>Archangium</taxon>
    </lineage>
</organism>
<sequence>MTHALLAQPALPFLSDGLGNSQRDDVHGIPPPRRAWDSSGDKVG</sequence>
<dbReference type="Proteomes" id="UP000035579">
    <property type="component" value="Chromosome"/>
</dbReference>
<reference evidence="2 3" key="1">
    <citation type="submission" date="2015-05" db="EMBL/GenBank/DDBJ databases">
        <title>Genome assembly of Archangium gephyra DSM 2261.</title>
        <authorList>
            <person name="Sharma G."/>
            <person name="Subramanian S."/>
        </authorList>
    </citation>
    <scope>NUCLEOTIDE SEQUENCE [LARGE SCALE GENOMIC DNA]</scope>
    <source>
        <strain evidence="2 3">DSM 2261</strain>
    </source>
</reference>
<feature type="region of interest" description="Disordered" evidence="1">
    <location>
        <begin position="12"/>
        <end position="44"/>
    </location>
</feature>
<proteinExistence type="predicted"/>
<dbReference type="KEGG" id="age:AA314_01328"/>
<protein>
    <submittedName>
        <fullName evidence="2">Uncharacterized protein</fullName>
    </submittedName>
</protein>